<organism evidence="3 4">
    <name type="scientific">Faecalibacterium prausnitzii M21/2</name>
    <dbReference type="NCBI Taxonomy" id="411485"/>
    <lineage>
        <taxon>Bacteria</taxon>
        <taxon>Bacillati</taxon>
        <taxon>Bacillota</taxon>
        <taxon>Clostridia</taxon>
        <taxon>Eubacteriales</taxon>
        <taxon>Oscillospiraceae</taxon>
        <taxon>Faecalibacterium</taxon>
    </lineage>
</organism>
<dbReference type="NCBIfam" id="TIGR00787">
    <property type="entry name" value="dctP"/>
    <property type="match status" value="1"/>
</dbReference>
<dbReference type="InterPro" id="IPR004682">
    <property type="entry name" value="TRAP_DctP"/>
</dbReference>
<dbReference type="PANTHER" id="PTHR33376:SF2">
    <property type="entry name" value="DICARBOXYLATE-BINDING PERIPLASMIC PROTEIN"/>
    <property type="match status" value="1"/>
</dbReference>
<dbReference type="GO" id="GO:0030288">
    <property type="term" value="C:outer membrane-bounded periplasmic space"/>
    <property type="evidence" value="ECO:0007669"/>
    <property type="project" value="InterPro"/>
</dbReference>
<dbReference type="PANTHER" id="PTHR33376">
    <property type="match status" value="1"/>
</dbReference>
<dbReference type="InterPro" id="IPR038404">
    <property type="entry name" value="TRAP_DctP_sf"/>
</dbReference>
<dbReference type="CDD" id="cd13671">
    <property type="entry name" value="PBP2_TRAP_SBP_like_3"/>
    <property type="match status" value="1"/>
</dbReference>
<gene>
    <name evidence="3" type="ORF">FAEPRAM212_00933</name>
</gene>
<dbReference type="Proteomes" id="UP000005945">
    <property type="component" value="Unassembled WGS sequence"/>
</dbReference>
<feature type="chain" id="PRO_5038848416" evidence="2">
    <location>
        <begin position="29"/>
        <end position="346"/>
    </location>
</feature>
<reference evidence="3 4" key="2">
    <citation type="submission" date="2007-09" db="EMBL/GenBank/DDBJ databases">
        <authorList>
            <person name="Fulton L."/>
            <person name="Clifton S."/>
            <person name="Fulton B."/>
            <person name="Xu J."/>
            <person name="Minx P."/>
            <person name="Pepin K.H."/>
            <person name="Johnson M."/>
            <person name="Thiruvilangam P."/>
            <person name="Bhonagiri V."/>
            <person name="Nash W.E."/>
            <person name="Mardis E.R."/>
            <person name="Wilson R.K."/>
        </authorList>
    </citation>
    <scope>NUCLEOTIDE SEQUENCE [LARGE SCALE GENOMIC DNA]</scope>
    <source>
        <strain evidence="3 4">M21/2</strain>
    </source>
</reference>
<dbReference type="InterPro" id="IPR018389">
    <property type="entry name" value="DctP_fam"/>
</dbReference>
<evidence type="ECO:0000313" key="4">
    <source>
        <dbReference type="Proteomes" id="UP000005945"/>
    </source>
</evidence>
<dbReference type="Gene3D" id="3.40.190.170">
    <property type="entry name" value="Bacterial extracellular solute-binding protein, family 7"/>
    <property type="match status" value="1"/>
</dbReference>
<evidence type="ECO:0000256" key="2">
    <source>
        <dbReference type="SAM" id="SignalP"/>
    </source>
</evidence>
<sequence>MSIMIGTRRITRRSFLAAAGLAAVGASLSLTGCSGSVSDGLSSKHLLVAHSHSEAHPVNVGLQKMTEVASAESDLTFSVYPNGQLGDNAAMIQLVKAGVLDIAKVSASSMEQFNSAYAIFSMPYVFESTEQYFAVMNQSEAVQEIFKSTYDQGFFAIGWFDSGSRSIYTTKDGPCEGPADLKGLKIRTQDSPTSIAMIRAMGGSATPMSSGETYTGLQQGIIDGAENNETVLVQDGHGEVCKSYTYTQHQMVPDIVIISTETWESLDEAEQSAIVNGMTQGNEAHEAVWQDLVQENIDGAKEMGVQFYTIDKTAFIEATQSLRDEFCAKSADNARYYEDFLSYVQA</sequence>
<dbReference type="GO" id="GO:0055085">
    <property type="term" value="P:transmembrane transport"/>
    <property type="evidence" value="ECO:0007669"/>
    <property type="project" value="InterPro"/>
</dbReference>
<dbReference type="PROSITE" id="PS51318">
    <property type="entry name" value="TAT"/>
    <property type="match status" value="1"/>
</dbReference>
<proteinExistence type="predicted"/>
<dbReference type="NCBIfam" id="NF037995">
    <property type="entry name" value="TRAP_S1"/>
    <property type="match status" value="1"/>
</dbReference>
<comment type="caution">
    <text evidence="3">The sequence shown here is derived from an EMBL/GenBank/DDBJ whole genome shotgun (WGS) entry which is preliminary data.</text>
</comment>
<dbReference type="EMBL" id="ABED02000021">
    <property type="protein sequence ID" value="EDP22305.1"/>
    <property type="molecule type" value="Genomic_DNA"/>
</dbReference>
<reference evidence="3 4" key="1">
    <citation type="submission" date="2007-09" db="EMBL/GenBank/DDBJ databases">
        <title>Draft genome sequence of Faecalibacterium prausnitzii M21/2.</title>
        <authorList>
            <person name="Sudarsanam P."/>
            <person name="Ley R."/>
            <person name="Guruge J."/>
            <person name="Turnbaugh P.J."/>
            <person name="Mahowald M."/>
            <person name="Liep D."/>
            <person name="Gordon J."/>
        </authorList>
    </citation>
    <scope>NUCLEOTIDE SEQUENCE [LARGE SCALE GENOMIC DNA]</scope>
    <source>
        <strain evidence="3 4">M21/2</strain>
    </source>
</reference>
<dbReference type="GO" id="GO:0030246">
    <property type="term" value="F:carbohydrate binding"/>
    <property type="evidence" value="ECO:0007669"/>
    <property type="project" value="TreeGrafter"/>
</dbReference>
<feature type="signal peptide" evidence="2">
    <location>
        <begin position="1"/>
        <end position="28"/>
    </location>
</feature>
<dbReference type="Pfam" id="PF03480">
    <property type="entry name" value="DctP"/>
    <property type="match status" value="1"/>
</dbReference>
<dbReference type="HOGENOM" id="CLU_036176_4_0_9"/>
<protein>
    <submittedName>
        <fullName evidence="3">TRAP transporter solute receptor, DctP family</fullName>
    </submittedName>
</protein>
<accession>A8S915</accession>
<evidence type="ECO:0000256" key="1">
    <source>
        <dbReference type="ARBA" id="ARBA00022729"/>
    </source>
</evidence>
<dbReference type="InterPro" id="IPR006311">
    <property type="entry name" value="TAT_signal"/>
</dbReference>
<name>A8S915_9FIRM</name>
<keyword evidence="1 2" id="KW-0732">Signal</keyword>
<keyword evidence="3" id="KW-0675">Receptor</keyword>
<dbReference type="AlphaFoldDB" id="A8S915"/>
<evidence type="ECO:0000313" key="3">
    <source>
        <dbReference type="EMBL" id="EDP22305.1"/>
    </source>
</evidence>